<feature type="compositionally biased region" description="Low complexity" evidence="1">
    <location>
        <begin position="119"/>
        <end position="136"/>
    </location>
</feature>
<dbReference type="Proteomes" id="UP001189429">
    <property type="component" value="Unassembled WGS sequence"/>
</dbReference>
<proteinExistence type="predicted"/>
<keyword evidence="3" id="KW-1185">Reference proteome</keyword>
<organism evidence="2 3">
    <name type="scientific">Prorocentrum cordatum</name>
    <dbReference type="NCBI Taxonomy" id="2364126"/>
    <lineage>
        <taxon>Eukaryota</taxon>
        <taxon>Sar</taxon>
        <taxon>Alveolata</taxon>
        <taxon>Dinophyceae</taxon>
        <taxon>Prorocentrales</taxon>
        <taxon>Prorocentraceae</taxon>
        <taxon>Prorocentrum</taxon>
    </lineage>
</organism>
<sequence>MWGDEVASSHSADAASAFSFGDARSPASPASPGRSDGWTEAFAALQRQREEGRRAASGATDVGWSPSVLRGGGAGAAAEPRPDLGADRRYFLPGVPMELREHRVEHSPSWTSWHAGSKADSSPSTPSTAAPASALATPSRGTVLGRIVPNFAAPTAPAGFADGLGSASLASVAAVPSSVQAGGGISDRLAALTEAYLKGVPALLLPAGDAAAVSGLESAPFDCMPRCTRRLC</sequence>
<gene>
    <name evidence="2" type="ORF">PCOR1329_LOCUS52289</name>
</gene>
<feature type="region of interest" description="Disordered" evidence="1">
    <location>
        <begin position="1"/>
        <end position="87"/>
    </location>
</feature>
<evidence type="ECO:0000256" key="1">
    <source>
        <dbReference type="SAM" id="MobiDB-lite"/>
    </source>
</evidence>
<evidence type="ECO:0000313" key="2">
    <source>
        <dbReference type="EMBL" id="CAK0864375.1"/>
    </source>
</evidence>
<name>A0ABN9V086_9DINO</name>
<comment type="caution">
    <text evidence="2">The sequence shown here is derived from an EMBL/GenBank/DDBJ whole genome shotgun (WGS) entry which is preliminary data.</text>
</comment>
<feature type="region of interest" description="Disordered" evidence="1">
    <location>
        <begin position="108"/>
        <end position="136"/>
    </location>
</feature>
<reference evidence="2" key="1">
    <citation type="submission" date="2023-10" db="EMBL/GenBank/DDBJ databases">
        <authorList>
            <person name="Chen Y."/>
            <person name="Shah S."/>
            <person name="Dougan E. K."/>
            <person name="Thang M."/>
            <person name="Chan C."/>
        </authorList>
    </citation>
    <scope>NUCLEOTIDE SEQUENCE [LARGE SCALE GENOMIC DNA]</scope>
</reference>
<evidence type="ECO:0000313" key="3">
    <source>
        <dbReference type="Proteomes" id="UP001189429"/>
    </source>
</evidence>
<dbReference type="EMBL" id="CAUYUJ010016360">
    <property type="protein sequence ID" value="CAK0864375.1"/>
    <property type="molecule type" value="Genomic_DNA"/>
</dbReference>
<protein>
    <submittedName>
        <fullName evidence="2">Uncharacterized protein</fullName>
    </submittedName>
</protein>
<feature type="compositionally biased region" description="Low complexity" evidence="1">
    <location>
        <begin position="8"/>
        <end position="36"/>
    </location>
</feature>
<accession>A0ABN9V086</accession>